<organism evidence="8">
    <name type="scientific">Cuerna arida</name>
    <dbReference type="NCBI Taxonomy" id="1464854"/>
    <lineage>
        <taxon>Eukaryota</taxon>
        <taxon>Metazoa</taxon>
        <taxon>Ecdysozoa</taxon>
        <taxon>Arthropoda</taxon>
        <taxon>Hexapoda</taxon>
        <taxon>Insecta</taxon>
        <taxon>Pterygota</taxon>
        <taxon>Neoptera</taxon>
        <taxon>Paraneoptera</taxon>
        <taxon>Hemiptera</taxon>
        <taxon>Auchenorrhyncha</taxon>
        <taxon>Membracoidea</taxon>
        <taxon>Cicadellidae</taxon>
        <taxon>Cicadellinae</taxon>
        <taxon>Proconiini</taxon>
        <taxon>Cuerna</taxon>
    </lineage>
</organism>
<evidence type="ECO:0000256" key="7">
    <source>
        <dbReference type="RuleBase" id="RU364138"/>
    </source>
</evidence>
<sequence length="511" mass="58205">NDKTQICTSFSNSEVGETLCTGPKLRTMPKILVFMFIVCCSFVIEGKFLKKIERVEGSVNAYAYTENDNGESSILCALAYNNSYSKVGWDVMQVQTNPTDQSDTDQAWCAGHLEGLVLYEAIYIHYYNNIKQWCKGRKQLCNKVYAFLDEHLAWVNQTIIDKDGWDPEWHHVNVFLNHIIGLQLGYMEKQTDPKKALTLTDFIVMNLQVDLDDVAAALEGDTSAKVRGDTRCSAIIKMLPNNEDILIGHNTWTSYNQMYRVLKWYDMPLHTSAHSKMLVPGKIISFSGYPGVITSMDDFYLVSSGLIAMETTIGNSNASLWQFVKPTGQIFESVRSLMALRLANNGRSWCETFTGYNSGTYNNQWMVVDLNKFTSGKPQEGLLWVLEQIPGYIRFQDQTALLLQQTYWPSYNVAFYPDVFNMSGNQELVDKYGDWFSYNDTARALIFRRDHTMVKDLESLMNLLRSNDYKHDPYGQCNCTPPYSAENALAARSDLNPKNGKYPFPALGHRP</sequence>
<gene>
    <name evidence="8" type="ORF">g.33392</name>
</gene>
<keyword evidence="2" id="KW-0732">Signal</keyword>
<feature type="non-terminal residue" evidence="8">
    <location>
        <position position="1"/>
    </location>
</feature>
<reference evidence="8" key="1">
    <citation type="submission" date="2015-11" db="EMBL/GenBank/DDBJ databases">
        <title>De novo transcriptome assembly of four potential Pierce s Disease insect vectors from Arizona vineyards.</title>
        <authorList>
            <person name="Tassone E.E."/>
        </authorList>
    </citation>
    <scope>NUCLEOTIDE SEQUENCE</scope>
</reference>
<proteinExistence type="inferred from homology"/>
<dbReference type="PANTHER" id="PTHR12370:SF3">
    <property type="entry name" value="PHOSPHOLIPASE B-LIKE 2-RELATED"/>
    <property type="match status" value="1"/>
</dbReference>
<evidence type="ECO:0000256" key="3">
    <source>
        <dbReference type="ARBA" id="ARBA00022801"/>
    </source>
</evidence>
<evidence type="ECO:0000256" key="5">
    <source>
        <dbReference type="ARBA" id="ARBA00023098"/>
    </source>
</evidence>
<keyword evidence="4 7" id="KW-0442">Lipid degradation</keyword>
<keyword evidence="6" id="KW-0325">Glycoprotein</keyword>
<comment type="function">
    <text evidence="7">Putative phospholipase.</text>
</comment>
<accession>A0A1B6FVW4</accession>
<dbReference type="AlphaFoldDB" id="A0A1B6FVW4"/>
<keyword evidence="5 7" id="KW-0443">Lipid metabolism</keyword>
<dbReference type="InterPro" id="IPR007000">
    <property type="entry name" value="PLipase_B-like"/>
</dbReference>
<keyword evidence="3 7" id="KW-0378">Hydrolase</keyword>
<dbReference type="PANTHER" id="PTHR12370">
    <property type="entry name" value="PHOSPHOLIPASE B-RELATED"/>
    <property type="match status" value="1"/>
</dbReference>
<dbReference type="EC" id="3.1.1.-" evidence="7"/>
<feature type="non-terminal residue" evidence="8">
    <location>
        <position position="511"/>
    </location>
</feature>
<dbReference type="GO" id="GO:0005576">
    <property type="term" value="C:extracellular region"/>
    <property type="evidence" value="ECO:0007669"/>
    <property type="project" value="TreeGrafter"/>
</dbReference>
<comment type="similarity">
    <text evidence="1 7">Belongs to the phospholipase B-like family.</text>
</comment>
<evidence type="ECO:0000256" key="1">
    <source>
        <dbReference type="ARBA" id="ARBA00007835"/>
    </source>
</evidence>
<evidence type="ECO:0000313" key="8">
    <source>
        <dbReference type="EMBL" id="JAS54261.1"/>
    </source>
</evidence>
<dbReference type="Pfam" id="PF04916">
    <property type="entry name" value="Phospholip_B"/>
    <property type="match status" value="1"/>
</dbReference>
<dbReference type="EMBL" id="GECZ01015508">
    <property type="protein sequence ID" value="JAS54261.1"/>
    <property type="molecule type" value="Transcribed_RNA"/>
</dbReference>
<dbReference type="GO" id="GO:0009395">
    <property type="term" value="P:phospholipid catabolic process"/>
    <property type="evidence" value="ECO:0007669"/>
    <property type="project" value="TreeGrafter"/>
</dbReference>
<protein>
    <recommendedName>
        <fullName evidence="7">Phospholipase B-like</fullName>
        <ecNumber evidence="7">3.1.1.-</ecNumber>
    </recommendedName>
</protein>
<name>A0A1B6FVW4_9HEMI</name>
<evidence type="ECO:0000256" key="6">
    <source>
        <dbReference type="ARBA" id="ARBA00023180"/>
    </source>
</evidence>
<dbReference type="GO" id="GO:0004620">
    <property type="term" value="F:phospholipase activity"/>
    <property type="evidence" value="ECO:0007669"/>
    <property type="project" value="InterPro"/>
</dbReference>
<dbReference type="Gene3D" id="3.60.60.30">
    <property type="match status" value="1"/>
</dbReference>
<evidence type="ECO:0000256" key="2">
    <source>
        <dbReference type="ARBA" id="ARBA00022729"/>
    </source>
</evidence>
<evidence type="ECO:0000256" key="4">
    <source>
        <dbReference type="ARBA" id="ARBA00022963"/>
    </source>
</evidence>